<evidence type="ECO:0000313" key="2">
    <source>
        <dbReference type="Proteomes" id="UP000054843"/>
    </source>
</evidence>
<protein>
    <submittedName>
        <fullName evidence="1">Uncharacterized protein</fullName>
    </submittedName>
</protein>
<accession>A0A0V1LY78</accession>
<dbReference type="EMBL" id="JYDO01001101">
    <property type="protein sequence ID" value="KRZ64436.1"/>
    <property type="molecule type" value="Genomic_DNA"/>
</dbReference>
<organism evidence="1 2">
    <name type="scientific">Trichinella papuae</name>
    <dbReference type="NCBI Taxonomy" id="268474"/>
    <lineage>
        <taxon>Eukaryota</taxon>
        <taxon>Metazoa</taxon>
        <taxon>Ecdysozoa</taxon>
        <taxon>Nematoda</taxon>
        <taxon>Enoplea</taxon>
        <taxon>Dorylaimia</taxon>
        <taxon>Trichinellida</taxon>
        <taxon>Trichinellidae</taxon>
        <taxon>Trichinella</taxon>
    </lineage>
</organism>
<dbReference type="AlphaFoldDB" id="A0A0V1LY78"/>
<name>A0A0V1LY78_9BILA</name>
<sequence length="31" mass="3779">MAFHWLNLAVHLNFFSNHLKLFYFNAMHSLD</sequence>
<dbReference type="Proteomes" id="UP000054843">
    <property type="component" value="Unassembled WGS sequence"/>
</dbReference>
<proteinExistence type="predicted"/>
<comment type="caution">
    <text evidence="1">The sequence shown here is derived from an EMBL/GenBank/DDBJ whole genome shotgun (WGS) entry which is preliminary data.</text>
</comment>
<reference evidence="1 2" key="1">
    <citation type="submission" date="2015-01" db="EMBL/GenBank/DDBJ databases">
        <title>Evolution of Trichinella species and genotypes.</title>
        <authorList>
            <person name="Korhonen P.K."/>
            <person name="Edoardo P."/>
            <person name="Giuseppe L.R."/>
            <person name="Gasser R.B."/>
        </authorList>
    </citation>
    <scope>NUCLEOTIDE SEQUENCE [LARGE SCALE GENOMIC DNA]</scope>
    <source>
        <strain evidence="1">ISS1980</strain>
    </source>
</reference>
<gene>
    <name evidence="1" type="ORF">T10_6455</name>
</gene>
<evidence type="ECO:0000313" key="1">
    <source>
        <dbReference type="EMBL" id="KRZ64436.1"/>
    </source>
</evidence>
<keyword evidence="2" id="KW-1185">Reference proteome</keyword>